<dbReference type="GO" id="GO:0000455">
    <property type="term" value="P:enzyme-directed rRNA pseudouridine synthesis"/>
    <property type="evidence" value="ECO:0007669"/>
    <property type="project" value="TreeGrafter"/>
</dbReference>
<dbReference type="InterPro" id="IPR002942">
    <property type="entry name" value="S4_RNA-bd"/>
</dbReference>
<dbReference type="SMART" id="SM00363">
    <property type="entry name" value="S4"/>
    <property type="match status" value="1"/>
</dbReference>
<dbReference type="InterPro" id="IPR006224">
    <property type="entry name" value="PsdUridine_synth_RluA-like_CS"/>
</dbReference>
<dbReference type="InterPro" id="IPR006225">
    <property type="entry name" value="PsdUridine_synth_RluC/D"/>
</dbReference>
<dbReference type="SUPFAM" id="SSF55174">
    <property type="entry name" value="Alpha-L RNA-binding motif"/>
    <property type="match status" value="1"/>
</dbReference>
<dbReference type="GO" id="GO:0160140">
    <property type="term" value="F:23S rRNA pseudouridine(1911/1915/1917) synthase activity"/>
    <property type="evidence" value="ECO:0007669"/>
    <property type="project" value="UniProtKB-EC"/>
</dbReference>
<evidence type="ECO:0000256" key="1">
    <source>
        <dbReference type="ARBA" id="ARBA00010876"/>
    </source>
</evidence>
<dbReference type="InterPro" id="IPR050188">
    <property type="entry name" value="RluA_PseudoU_synthase"/>
</dbReference>
<keyword evidence="9" id="KW-1185">Reference proteome</keyword>
<evidence type="ECO:0000256" key="4">
    <source>
        <dbReference type="PIRSR" id="PIRSR606225-1"/>
    </source>
</evidence>
<organism evidence="8 9">
    <name type="scientific">Bosea lathyri</name>
    <dbReference type="NCBI Taxonomy" id="1036778"/>
    <lineage>
        <taxon>Bacteria</taxon>
        <taxon>Pseudomonadati</taxon>
        <taxon>Pseudomonadota</taxon>
        <taxon>Alphaproteobacteria</taxon>
        <taxon>Hyphomicrobiales</taxon>
        <taxon>Boseaceae</taxon>
        <taxon>Bosea</taxon>
    </lineage>
</organism>
<dbReference type="InterPro" id="IPR036986">
    <property type="entry name" value="S4_RNA-bd_sf"/>
</dbReference>
<dbReference type="Gene3D" id="3.30.2350.10">
    <property type="entry name" value="Pseudouridine synthase"/>
    <property type="match status" value="1"/>
</dbReference>
<dbReference type="PANTHER" id="PTHR21600:SF44">
    <property type="entry name" value="RIBOSOMAL LARGE SUBUNIT PSEUDOURIDINE SYNTHASE D"/>
    <property type="match status" value="1"/>
</dbReference>
<dbReference type="CDD" id="cd00165">
    <property type="entry name" value="S4"/>
    <property type="match status" value="1"/>
</dbReference>
<dbReference type="OrthoDB" id="9807829at2"/>
<proteinExistence type="inferred from homology"/>
<accession>A0A1H6CT54</accession>
<dbReference type="RefSeq" id="WP_103874953.1">
    <property type="nucleotide sequence ID" value="NZ_FNUY01000012.1"/>
</dbReference>
<evidence type="ECO:0000259" key="7">
    <source>
        <dbReference type="SMART" id="SM00363"/>
    </source>
</evidence>
<dbReference type="Pfam" id="PF01479">
    <property type="entry name" value="S4"/>
    <property type="match status" value="1"/>
</dbReference>
<dbReference type="InterPro" id="IPR006145">
    <property type="entry name" value="PsdUridine_synth_RsuA/RluA"/>
</dbReference>
<name>A0A1H6CT54_9HYPH</name>
<dbReference type="AlphaFoldDB" id="A0A1H6CT54"/>
<evidence type="ECO:0000313" key="8">
    <source>
        <dbReference type="EMBL" id="SEG76172.1"/>
    </source>
</evidence>
<protein>
    <recommendedName>
        <fullName evidence="6">Pseudouridine synthase</fullName>
        <ecNumber evidence="6">5.4.99.-</ecNumber>
    </recommendedName>
</protein>
<feature type="active site" evidence="4">
    <location>
        <position position="151"/>
    </location>
</feature>
<sequence>MEPDLNETEATGPGVTLHVTAEQAGVRLDKALALLAGEISRARLQQVIKEGGVSLNGLVATDGSRKVVEGDQLALVMPEAKPAAPLGQDIPLTVVFEDDHLIVIDKQAGLVVHPAGGHEDGTLVNALIAHCGESLSGIGGVRRPGIVHRLDKDTTGLLVVAKTDKAHQGLAKQFADHGRTGPLQRAYLALTWGVPRRPHGTVDAPLERSHRNREKMAVVGEGKGREAITHFTVIERYPPLLKNGEEAEALASLIECRLETGRTHQIRVHMGHIGHPLLGDQLYGSGFATKASRLPETARDALVALDRQALHAAVLGFAHPVTGEEVLFESDPPADFANLQEALASL</sequence>
<evidence type="ECO:0000313" key="9">
    <source>
        <dbReference type="Proteomes" id="UP000236743"/>
    </source>
</evidence>
<keyword evidence="5" id="KW-0694">RNA-binding</keyword>
<keyword evidence="2 6" id="KW-0413">Isomerase</keyword>
<evidence type="ECO:0000256" key="2">
    <source>
        <dbReference type="ARBA" id="ARBA00023235"/>
    </source>
</evidence>
<comment type="catalytic activity">
    <reaction evidence="6">
        <text>a uridine in RNA = a pseudouridine in RNA</text>
        <dbReference type="Rhea" id="RHEA:48348"/>
        <dbReference type="Rhea" id="RHEA-COMP:12068"/>
        <dbReference type="Rhea" id="RHEA-COMP:12069"/>
        <dbReference type="ChEBI" id="CHEBI:65314"/>
        <dbReference type="ChEBI" id="CHEBI:65315"/>
    </reaction>
</comment>
<comment type="catalytic activity">
    <reaction evidence="3">
        <text>uridine(1911/1915/1917) in 23S rRNA = pseudouridine(1911/1915/1917) in 23S rRNA</text>
        <dbReference type="Rhea" id="RHEA:42524"/>
        <dbReference type="Rhea" id="RHEA-COMP:10097"/>
        <dbReference type="Rhea" id="RHEA-COMP:10098"/>
        <dbReference type="ChEBI" id="CHEBI:65314"/>
        <dbReference type="ChEBI" id="CHEBI:65315"/>
        <dbReference type="EC" id="5.4.99.23"/>
    </reaction>
</comment>
<dbReference type="Gene3D" id="3.10.290.10">
    <property type="entry name" value="RNA-binding S4 domain"/>
    <property type="match status" value="1"/>
</dbReference>
<comment type="similarity">
    <text evidence="1 6">Belongs to the pseudouridine synthase RluA family.</text>
</comment>
<gene>
    <name evidence="8" type="ORF">SAMN04488115_11281</name>
</gene>
<dbReference type="PANTHER" id="PTHR21600">
    <property type="entry name" value="MITOCHONDRIAL RNA PSEUDOURIDINE SYNTHASE"/>
    <property type="match status" value="1"/>
</dbReference>
<comment type="function">
    <text evidence="6">Responsible for synthesis of pseudouridine from uracil.</text>
</comment>
<dbReference type="SUPFAM" id="SSF55120">
    <property type="entry name" value="Pseudouridine synthase"/>
    <property type="match status" value="1"/>
</dbReference>
<dbReference type="InterPro" id="IPR020103">
    <property type="entry name" value="PsdUridine_synth_cat_dom_sf"/>
</dbReference>
<dbReference type="EMBL" id="FNUY01000012">
    <property type="protein sequence ID" value="SEG76172.1"/>
    <property type="molecule type" value="Genomic_DNA"/>
</dbReference>
<feature type="domain" description="RNA-binding S4" evidence="7">
    <location>
        <begin position="26"/>
        <end position="91"/>
    </location>
</feature>
<dbReference type="PROSITE" id="PS50889">
    <property type="entry name" value="S4"/>
    <property type="match status" value="1"/>
</dbReference>
<dbReference type="GO" id="GO:0003723">
    <property type="term" value="F:RNA binding"/>
    <property type="evidence" value="ECO:0007669"/>
    <property type="project" value="UniProtKB-KW"/>
</dbReference>
<dbReference type="PROSITE" id="PS01129">
    <property type="entry name" value="PSI_RLU"/>
    <property type="match status" value="1"/>
</dbReference>
<dbReference type="EC" id="5.4.99.-" evidence="6"/>
<reference evidence="8 9" key="1">
    <citation type="submission" date="2016-10" db="EMBL/GenBank/DDBJ databases">
        <authorList>
            <person name="de Groot N.N."/>
        </authorList>
    </citation>
    <scope>NUCLEOTIDE SEQUENCE [LARGE SCALE GENOMIC DNA]</scope>
    <source>
        <strain evidence="8 9">DSM 26656</strain>
    </source>
</reference>
<dbReference type="CDD" id="cd02869">
    <property type="entry name" value="PseudoU_synth_RluA_like"/>
    <property type="match status" value="1"/>
</dbReference>
<dbReference type="Pfam" id="PF00849">
    <property type="entry name" value="PseudoU_synth_2"/>
    <property type="match status" value="1"/>
</dbReference>
<evidence type="ECO:0000256" key="6">
    <source>
        <dbReference type="RuleBase" id="RU362028"/>
    </source>
</evidence>
<dbReference type="NCBIfam" id="TIGR00005">
    <property type="entry name" value="rluA_subfam"/>
    <property type="match status" value="1"/>
</dbReference>
<dbReference type="Proteomes" id="UP000236743">
    <property type="component" value="Unassembled WGS sequence"/>
</dbReference>
<evidence type="ECO:0000256" key="5">
    <source>
        <dbReference type="PROSITE-ProRule" id="PRU00182"/>
    </source>
</evidence>
<evidence type="ECO:0000256" key="3">
    <source>
        <dbReference type="ARBA" id="ARBA00036882"/>
    </source>
</evidence>